<dbReference type="Proteomes" id="UP000265618">
    <property type="component" value="Unassembled WGS sequence"/>
</dbReference>
<evidence type="ECO:0000313" key="3">
    <source>
        <dbReference type="Proteomes" id="UP000265618"/>
    </source>
</evidence>
<feature type="region of interest" description="Disordered" evidence="1">
    <location>
        <begin position="1"/>
        <end position="98"/>
    </location>
</feature>
<dbReference type="AlphaFoldDB" id="A0A391NRV1"/>
<gene>
    <name evidence="2" type="ORF">KIPB_012894</name>
</gene>
<accession>A0A391NRV1</accession>
<feature type="compositionally biased region" description="Basic and acidic residues" evidence="1">
    <location>
        <begin position="31"/>
        <end position="54"/>
    </location>
</feature>
<reference evidence="2 3" key="1">
    <citation type="journal article" date="2018" name="PLoS ONE">
        <title>The draft genome of Kipferlia bialata reveals reductive genome evolution in fornicate parasites.</title>
        <authorList>
            <person name="Tanifuji G."/>
            <person name="Takabayashi S."/>
            <person name="Kume K."/>
            <person name="Takagi M."/>
            <person name="Nakayama T."/>
            <person name="Kamikawa R."/>
            <person name="Inagaki Y."/>
            <person name="Hashimoto T."/>
        </authorList>
    </citation>
    <scope>NUCLEOTIDE SEQUENCE [LARGE SCALE GENOMIC DNA]</scope>
    <source>
        <strain evidence="2">NY0173</strain>
    </source>
</reference>
<proteinExistence type="predicted"/>
<organism evidence="2 3">
    <name type="scientific">Kipferlia bialata</name>
    <dbReference type="NCBI Taxonomy" id="797122"/>
    <lineage>
        <taxon>Eukaryota</taxon>
        <taxon>Metamonada</taxon>
        <taxon>Carpediemonas-like organisms</taxon>
        <taxon>Kipferlia</taxon>
    </lineage>
</organism>
<evidence type="ECO:0000256" key="1">
    <source>
        <dbReference type="SAM" id="MobiDB-lite"/>
    </source>
</evidence>
<feature type="compositionally biased region" description="Low complexity" evidence="1">
    <location>
        <begin position="12"/>
        <end position="27"/>
    </location>
</feature>
<comment type="caution">
    <text evidence="2">The sequence shown here is derived from an EMBL/GenBank/DDBJ whole genome shotgun (WGS) entry which is preliminary data.</text>
</comment>
<sequence length="135" mass="14144">MSDKRLPPSFPPSRSASGASSTKSGRSSRAHSRENSGDAREGAVNDGRERERQKLAQALGLRVSAGARSAPNLPKASNGGKDTGGKGRNIGAVQSSQQSQLRDLMSKIAGETHVILEFSLSLPPPPPPHLISLLL</sequence>
<keyword evidence="3" id="KW-1185">Reference proteome</keyword>
<dbReference type="EMBL" id="BDIP01005880">
    <property type="protein sequence ID" value="GCA64025.1"/>
    <property type="molecule type" value="Genomic_DNA"/>
</dbReference>
<protein>
    <submittedName>
        <fullName evidence="2">Uncharacterized protein</fullName>
    </submittedName>
</protein>
<evidence type="ECO:0000313" key="2">
    <source>
        <dbReference type="EMBL" id="GCA64025.1"/>
    </source>
</evidence>
<name>A0A391NRV1_9EUKA</name>